<evidence type="ECO:0000313" key="6">
    <source>
        <dbReference type="EMBL" id="ACU62352.1"/>
    </source>
</evidence>
<evidence type="ECO:0000256" key="2">
    <source>
        <dbReference type="ARBA" id="ARBA00023235"/>
    </source>
</evidence>
<keyword evidence="2" id="KW-0413">Isomerase</keyword>
<organism evidence="6 7">
    <name type="scientific">Chitinophaga pinensis (strain ATCC 43595 / DSM 2588 / LMG 13176 / NBRC 15968 / NCIMB 11800 / UQM 2034)</name>
    <dbReference type="NCBI Taxonomy" id="485918"/>
    <lineage>
        <taxon>Bacteria</taxon>
        <taxon>Pseudomonadati</taxon>
        <taxon>Bacteroidota</taxon>
        <taxon>Chitinophagia</taxon>
        <taxon>Chitinophagales</taxon>
        <taxon>Chitinophagaceae</taxon>
        <taxon>Chitinophaga</taxon>
    </lineage>
</organism>
<dbReference type="EC" id="5.1.3.32" evidence="5"/>
<dbReference type="Pfam" id="PF05336">
    <property type="entry name" value="rhaM"/>
    <property type="match status" value="1"/>
</dbReference>
<dbReference type="SUPFAM" id="SSF54909">
    <property type="entry name" value="Dimeric alpha+beta barrel"/>
    <property type="match status" value="1"/>
</dbReference>
<proteinExistence type="inferred from homology"/>
<dbReference type="PANTHER" id="PTHR34389">
    <property type="entry name" value="L-RHAMNOSE MUTAROTASE"/>
    <property type="match status" value="1"/>
</dbReference>
<protein>
    <recommendedName>
        <fullName evidence="5">L-rhamnose mutarotase</fullName>
        <ecNumber evidence="5">5.1.3.32</ecNumber>
    </recommendedName>
</protein>
<dbReference type="Gene3D" id="3.30.70.100">
    <property type="match status" value="1"/>
</dbReference>
<dbReference type="NCBIfam" id="TIGR02625">
    <property type="entry name" value="YiiL_rotase"/>
    <property type="match status" value="1"/>
</dbReference>
<dbReference type="GO" id="GO:0005737">
    <property type="term" value="C:cytoplasm"/>
    <property type="evidence" value="ECO:0007669"/>
    <property type="project" value="InterPro"/>
</dbReference>
<evidence type="ECO:0000313" key="7">
    <source>
        <dbReference type="Proteomes" id="UP000002215"/>
    </source>
</evidence>
<reference evidence="7" key="1">
    <citation type="submission" date="2009-08" db="EMBL/GenBank/DDBJ databases">
        <title>The complete genome of Chitinophaga pinensis DSM 2588.</title>
        <authorList>
            <consortium name="US DOE Joint Genome Institute (JGI-PGF)"/>
            <person name="Lucas S."/>
            <person name="Copeland A."/>
            <person name="Lapidus A."/>
            <person name="Glavina del Rio T."/>
            <person name="Dalin E."/>
            <person name="Tice H."/>
            <person name="Bruce D."/>
            <person name="Goodwin L."/>
            <person name="Pitluck S."/>
            <person name="Kyrpides N."/>
            <person name="Mavromatis K."/>
            <person name="Ivanova N."/>
            <person name="Mikhailova N."/>
            <person name="Sims D."/>
            <person name="Meinche L."/>
            <person name="Brettin T."/>
            <person name="Detter J.C."/>
            <person name="Han C."/>
            <person name="Larimer F."/>
            <person name="Land M."/>
            <person name="Hauser L."/>
            <person name="Markowitz V."/>
            <person name="Cheng J.-F."/>
            <person name="Hugenholtz P."/>
            <person name="Woyke T."/>
            <person name="Wu D."/>
            <person name="Spring S."/>
            <person name="Klenk H.-P."/>
            <person name="Eisen J.A."/>
        </authorList>
    </citation>
    <scope>NUCLEOTIDE SEQUENCE [LARGE SCALE GENOMIC DNA]</scope>
    <source>
        <strain evidence="7">ATCC 43595 / DSM 2588 / LMG 13176 / NBRC 15968 / NCIMB 11800 / UQM 2034</strain>
    </source>
</reference>
<dbReference type="RefSeq" id="WP_012792520.1">
    <property type="nucleotide sequence ID" value="NC_013132.1"/>
</dbReference>
<dbReference type="GO" id="GO:0062192">
    <property type="term" value="F:L-rhamnose mutarotase activity"/>
    <property type="evidence" value="ECO:0007669"/>
    <property type="project" value="UniProtKB-UniRule"/>
</dbReference>
<reference evidence="6 7" key="2">
    <citation type="journal article" date="2010" name="Stand. Genomic Sci.">
        <title>Complete genome sequence of Chitinophaga pinensis type strain (UQM 2034).</title>
        <authorList>
            <person name="Glavina Del Rio T."/>
            <person name="Abt B."/>
            <person name="Spring S."/>
            <person name="Lapidus A."/>
            <person name="Nolan M."/>
            <person name="Tice H."/>
            <person name="Copeland A."/>
            <person name="Cheng J.F."/>
            <person name="Chen F."/>
            <person name="Bruce D."/>
            <person name="Goodwin L."/>
            <person name="Pitluck S."/>
            <person name="Ivanova N."/>
            <person name="Mavromatis K."/>
            <person name="Mikhailova N."/>
            <person name="Pati A."/>
            <person name="Chen A."/>
            <person name="Palaniappan K."/>
            <person name="Land M."/>
            <person name="Hauser L."/>
            <person name="Chang Y.J."/>
            <person name="Jeffries C.D."/>
            <person name="Chain P."/>
            <person name="Saunders E."/>
            <person name="Detter J.C."/>
            <person name="Brettin T."/>
            <person name="Rohde M."/>
            <person name="Goker M."/>
            <person name="Bristow J."/>
            <person name="Eisen J.A."/>
            <person name="Markowitz V."/>
            <person name="Hugenholtz P."/>
            <person name="Kyrpides N.C."/>
            <person name="Klenk H.P."/>
            <person name="Lucas S."/>
        </authorList>
    </citation>
    <scope>NUCLEOTIDE SEQUENCE [LARGE SCALE GENOMIC DNA]</scope>
    <source>
        <strain evidence="7">ATCC 43595 / DSM 2588 / LMG 13176 / NBRC 15968 / NCIMB 11800 / UQM 2034</strain>
    </source>
</reference>
<evidence type="ECO:0000256" key="4">
    <source>
        <dbReference type="ARBA" id="ARBA00023308"/>
    </source>
</evidence>
<dbReference type="KEGG" id="cpi:Cpin_4919"/>
<dbReference type="InterPro" id="IPR011008">
    <property type="entry name" value="Dimeric_a/b-barrel"/>
</dbReference>
<dbReference type="HAMAP" id="MF_01663">
    <property type="entry name" value="L_rham_rotase"/>
    <property type="match status" value="1"/>
</dbReference>
<dbReference type="EMBL" id="CP001699">
    <property type="protein sequence ID" value="ACU62352.1"/>
    <property type="molecule type" value="Genomic_DNA"/>
</dbReference>
<keyword evidence="3" id="KW-0119">Carbohydrate metabolism</keyword>
<dbReference type="InterPro" id="IPR008000">
    <property type="entry name" value="Rham/fucose_mutarotase"/>
</dbReference>
<dbReference type="OrthoDB" id="9799608at2"/>
<name>A0A979G7Z3_CHIPD</name>
<keyword evidence="4" id="KW-0684">Rhamnose metabolism</keyword>
<accession>A0A979G7Z3</accession>
<dbReference type="GO" id="GO:0019301">
    <property type="term" value="P:rhamnose catabolic process"/>
    <property type="evidence" value="ECO:0007669"/>
    <property type="project" value="UniProtKB-UniRule"/>
</dbReference>
<evidence type="ECO:0000256" key="1">
    <source>
        <dbReference type="ARBA" id="ARBA00022490"/>
    </source>
</evidence>
<evidence type="ECO:0000256" key="3">
    <source>
        <dbReference type="ARBA" id="ARBA00023277"/>
    </source>
</evidence>
<gene>
    <name evidence="6" type="ordered locus">Cpin_4919</name>
</gene>
<dbReference type="Proteomes" id="UP000002215">
    <property type="component" value="Chromosome"/>
</dbReference>
<keyword evidence="1" id="KW-0963">Cytoplasm</keyword>
<sequence>MKIAFKMQLKPGCMEEYRKRHDAIWPELKALLKGNGVSDYSIFLDEETHTLFGVQQQMGEQSSQDLGTLPIVQRWWAYMADIMDTNADNSPVTRPLVQVFHMD</sequence>
<evidence type="ECO:0000256" key="5">
    <source>
        <dbReference type="NCBIfam" id="TIGR02625"/>
    </source>
</evidence>
<dbReference type="PANTHER" id="PTHR34389:SF2">
    <property type="entry name" value="L-RHAMNOSE MUTAROTASE"/>
    <property type="match status" value="1"/>
</dbReference>
<dbReference type="InterPro" id="IPR013448">
    <property type="entry name" value="L-rhamnose_mutarotase"/>
</dbReference>
<dbReference type="AlphaFoldDB" id="A0A979G7Z3"/>